<evidence type="ECO:0008006" key="3">
    <source>
        <dbReference type="Google" id="ProtNLM"/>
    </source>
</evidence>
<gene>
    <name evidence="2" type="ORF">Tci_015346</name>
</gene>
<feature type="compositionally biased region" description="Polar residues" evidence="1">
    <location>
        <begin position="364"/>
        <end position="376"/>
    </location>
</feature>
<reference evidence="2" key="1">
    <citation type="journal article" date="2019" name="Sci. Rep.">
        <title>Draft genome of Tanacetum cinerariifolium, the natural source of mosquito coil.</title>
        <authorList>
            <person name="Yamashiro T."/>
            <person name="Shiraishi A."/>
            <person name="Satake H."/>
            <person name="Nakayama K."/>
        </authorList>
    </citation>
    <scope>NUCLEOTIDE SEQUENCE</scope>
</reference>
<name>A0A6L2K1S7_TANCI</name>
<evidence type="ECO:0000256" key="1">
    <source>
        <dbReference type="SAM" id="MobiDB-lite"/>
    </source>
</evidence>
<sequence>MGDEHLDTISVTESDEFIKSSVDNLIPIPSESEGIPEHMCDVPFHDNYPPLDVSQDQFEDFSESNDEFSSTDDDSFSIDKIDYVEASPPDYELVSLEVMEIVIPEVGGIDDDILLTINDVILRENLLNVNHLFAKNEALNDNPIPFFDPIISGTPLTLTPSGESDLFLEEGDILLLEAFLNDDHSSDFKTKSSSTSLNSLLEETNTFDNSLPESDTHCFDAEEISSGSTTTRSDISLPEYEAFYDDQSCSDEDVPENIFSTLLFDEEIIPMKMDQHYYNAESDLMESLRTHDSSLLISSKIDSLLDEFASELALLKLIPPGINETDCDPEEYIRLIEKLLYDNSSPRPPKEFVSANSDAEIESFSPSSILVNDSDS</sequence>
<evidence type="ECO:0000313" key="2">
    <source>
        <dbReference type="EMBL" id="GEU43368.1"/>
    </source>
</evidence>
<feature type="region of interest" description="Disordered" evidence="1">
    <location>
        <begin position="345"/>
        <end position="376"/>
    </location>
</feature>
<dbReference type="AlphaFoldDB" id="A0A6L2K1S7"/>
<accession>A0A6L2K1S7</accession>
<comment type="caution">
    <text evidence="2">The sequence shown here is derived from an EMBL/GenBank/DDBJ whole genome shotgun (WGS) entry which is preliminary data.</text>
</comment>
<organism evidence="2">
    <name type="scientific">Tanacetum cinerariifolium</name>
    <name type="common">Dalmatian daisy</name>
    <name type="synonym">Chrysanthemum cinerariifolium</name>
    <dbReference type="NCBI Taxonomy" id="118510"/>
    <lineage>
        <taxon>Eukaryota</taxon>
        <taxon>Viridiplantae</taxon>
        <taxon>Streptophyta</taxon>
        <taxon>Embryophyta</taxon>
        <taxon>Tracheophyta</taxon>
        <taxon>Spermatophyta</taxon>
        <taxon>Magnoliopsida</taxon>
        <taxon>eudicotyledons</taxon>
        <taxon>Gunneridae</taxon>
        <taxon>Pentapetalae</taxon>
        <taxon>asterids</taxon>
        <taxon>campanulids</taxon>
        <taxon>Asterales</taxon>
        <taxon>Asteraceae</taxon>
        <taxon>Asteroideae</taxon>
        <taxon>Anthemideae</taxon>
        <taxon>Anthemidinae</taxon>
        <taxon>Tanacetum</taxon>
    </lineage>
</organism>
<proteinExistence type="predicted"/>
<protein>
    <recommendedName>
        <fullName evidence="3">Reverse transcriptase domain-containing protein</fullName>
    </recommendedName>
</protein>
<dbReference type="EMBL" id="BKCJ010001700">
    <property type="protein sequence ID" value="GEU43368.1"/>
    <property type="molecule type" value="Genomic_DNA"/>
</dbReference>